<dbReference type="Proteomes" id="UP000539111">
    <property type="component" value="Unassembled WGS sequence"/>
</dbReference>
<dbReference type="GO" id="GO:0005524">
    <property type="term" value="F:ATP binding"/>
    <property type="evidence" value="ECO:0007669"/>
    <property type="project" value="UniProtKB-KW"/>
</dbReference>
<dbReference type="Gene3D" id="1.20.1560.10">
    <property type="entry name" value="ABC transporter type 1, transmembrane domain"/>
    <property type="match status" value="1"/>
</dbReference>
<feature type="transmembrane region" description="Helical" evidence="9">
    <location>
        <begin position="271"/>
        <end position="298"/>
    </location>
</feature>
<dbReference type="InterPro" id="IPR017871">
    <property type="entry name" value="ABC_transporter-like_CS"/>
</dbReference>
<evidence type="ECO:0000256" key="4">
    <source>
        <dbReference type="ARBA" id="ARBA00022692"/>
    </source>
</evidence>
<sequence length="576" mass="63299">MLLRLVLGELKQYRMQIVLICVLQFIQTLATLYLPTLNADIIDNGVVKGDIAYIWNEGGIMLVATGIQVVCSIGAAYFGAHTAMAVGRNLRREIFVSVQSYSSREIGSFGAPTLITRSTNDVQQVQMLVLMTFMLLVSAPIMCIGGIIMALRQDAVLSWLLVIIVPLIAAVIFLLVRNLVPLFRRAQKQLDKINDVLREQIMGINVVRAFVKREHERRRFAITNRNLTGTQLSTARIFTLMFPAIMIIVNLASVAVMWFGALRIDNGDMQIGALTAFLTYIIQIMMAVMMAMFMFMMIPRAAICAERICEVLDTKTSVVMDDEVPTVALKGNVRFHDVDFSYPGAEEPVLSDVSLSTAPGRTTAIIGSTGSGKTTLLRLIPRLMDATSGTVTIDGLPLTSLGSESLRRAIGYVPQKPYLFAGTIASNLRYGDPDATDDDLWRALEIAQAADFVRAFPDGLESPVTQGGINVSGGQRQRLSIARAIVHRPSIYLFDESFSALDFRTDARLRAALRPHTRDAAVVIVAQRVNTIMGADEIIVLDQGRVVGRGVHHDLLESCETYQEIVTSQLTAEEAA</sequence>
<evidence type="ECO:0000256" key="1">
    <source>
        <dbReference type="ARBA" id="ARBA00004651"/>
    </source>
</evidence>
<keyword evidence="6 12" id="KW-0067">ATP-binding</keyword>
<dbReference type="CDD" id="cd18548">
    <property type="entry name" value="ABC_6TM_Tm287_like"/>
    <property type="match status" value="1"/>
</dbReference>
<evidence type="ECO:0000259" key="11">
    <source>
        <dbReference type="PROSITE" id="PS50929"/>
    </source>
</evidence>
<dbReference type="FunFam" id="1.20.1560.10:FF:000040">
    <property type="entry name" value="Multidrug ABC transporter ATP-binding protein"/>
    <property type="match status" value="1"/>
</dbReference>
<dbReference type="InterPro" id="IPR003593">
    <property type="entry name" value="AAA+_ATPase"/>
</dbReference>
<keyword evidence="8 9" id="KW-0472">Membrane</keyword>
<keyword evidence="13" id="KW-1185">Reference proteome</keyword>
<evidence type="ECO:0000256" key="5">
    <source>
        <dbReference type="ARBA" id="ARBA00022741"/>
    </source>
</evidence>
<evidence type="ECO:0000256" key="8">
    <source>
        <dbReference type="ARBA" id="ARBA00023136"/>
    </source>
</evidence>
<evidence type="ECO:0000313" key="12">
    <source>
        <dbReference type="EMBL" id="NYI68940.1"/>
    </source>
</evidence>
<dbReference type="InterPro" id="IPR003439">
    <property type="entry name" value="ABC_transporter-like_ATP-bd"/>
</dbReference>
<comment type="caution">
    <text evidence="12">The sequence shown here is derived from an EMBL/GenBank/DDBJ whole genome shotgun (WGS) entry which is preliminary data.</text>
</comment>
<dbReference type="GO" id="GO:0015421">
    <property type="term" value="F:ABC-type oligopeptide transporter activity"/>
    <property type="evidence" value="ECO:0007669"/>
    <property type="project" value="TreeGrafter"/>
</dbReference>
<dbReference type="RefSeq" id="WP_179429211.1">
    <property type="nucleotide sequence ID" value="NZ_JACBZP010000001.1"/>
</dbReference>
<evidence type="ECO:0000313" key="13">
    <source>
        <dbReference type="Proteomes" id="UP000539111"/>
    </source>
</evidence>
<evidence type="ECO:0000259" key="10">
    <source>
        <dbReference type="PROSITE" id="PS50893"/>
    </source>
</evidence>
<dbReference type="FunFam" id="3.40.50.300:FF:000854">
    <property type="entry name" value="Multidrug ABC transporter ATP-binding protein"/>
    <property type="match status" value="1"/>
</dbReference>
<dbReference type="GO" id="GO:0005886">
    <property type="term" value="C:plasma membrane"/>
    <property type="evidence" value="ECO:0007669"/>
    <property type="project" value="UniProtKB-SubCell"/>
</dbReference>
<keyword evidence="5" id="KW-0547">Nucleotide-binding</keyword>
<organism evidence="12 13">
    <name type="scientific">Spelaeicoccus albus</name>
    <dbReference type="NCBI Taxonomy" id="1280376"/>
    <lineage>
        <taxon>Bacteria</taxon>
        <taxon>Bacillati</taxon>
        <taxon>Actinomycetota</taxon>
        <taxon>Actinomycetes</taxon>
        <taxon>Micrococcales</taxon>
        <taxon>Brevibacteriaceae</taxon>
        <taxon>Spelaeicoccus</taxon>
    </lineage>
</organism>
<dbReference type="SMART" id="SM00382">
    <property type="entry name" value="AAA"/>
    <property type="match status" value="1"/>
</dbReference>
<keyword evidence="7 9" id="KW-1133">Transmembrane helix</keyword>
<dbReference type="InterPro" id="IPR036640">
    <property type="entry name" value="ABC1_TM_sf"/>
</dbReference>
<dbReference type="Gene3D" id="3.40.50.300">
    <property type="entry name" value="P-loop containing nucleotide triphosphate hydrolases"/>
    <property type="match status" value="1"/>
</dbReference>
<feature type="domain" description="ABC transporter" evidence="10">
    <location>
        <begin position="333"/>
        <end position="568"/>
    </location>
</feature>
<dbReference type="InterPro" id="IPR039421">
    <property type="entry name" value="Type_1_exporter"/>
</dbReference>
<dbReference type="PANTHER" id="PTHR43394">
    <property type="entry name" value="ATP-DEPENDENT PERMEASE MDL1, MITOCHONDRIAL"/>
    <property type="match status" value="1"/>
</dbReference>
<feature type="transmembrane region" description="Helical" evidence="9">
    <location>
        <begin position="12"/>
        <end position="34"/>
    </location>
</feature>
<dbReference type="InterPro" id="IPR027417">
    <property type="entry name" value="P-loop_NTPase"/>
</dbReference>
<feature type="transmembrane region" description="Helical" evidence="9">
    <location>
        <begin position="237"/>
        <end position="259"/>
    </location>
</feature>
<dbReference type="AlphaFoldDB" id="A0A7Z0D4W9"/>
<dbReference type="PROSITE" id="PS50929">
    <property type="entry name" value="ABC_TM1F"/>
    <property type="match status" value="1"/>
</dbReference>
<dbReference type="SUPFAM" id="SSF52540">
    <property type="entry name" value="P-loop containing nucleoside triphosphate hydrolases"/>
    <property type="match status" value="1"/>
</dbReference>
<dbReference type="GO" id="GO:0016887">
    <property type="term" value="F:ATP hydrolysis activity"/>
    <property type="evidence" value="ECO:0007669"/>
    <property type="project" value="InterPro"/>
</dbReference>
<keyword evidence="4 9" id="KW-0812">Transmembrane</keyword>
<evidence type="ECO:0000256" key="2">
    <source>
        <dbReference type="ARBA" id="ARBA00022448"/>
    </source>
</evidence>
<feature type="domain" description="ABC transmembrane type-1" evidence="11">
    <location>
        <begin position="18"/>
        <end position="300"/>
    </location>
</feature>
<dbReference type="InterPro" id="IPR011527">
    <property type="entry name" value="ABC1_TM_dom"/>
</dbReference>
<evidence type="ECO:0000256" key="9">
    <source>
        <dbReference type="SAM" id="Phobius"/>
    </source>
</evidence>
<accession>A0A7Z0D4W9</accession>
<name>A0A7Z0D4W9_9MICO</name>
<keyword evidence="2" id="KW-0813">Transport</keyword>
<gene>
    <name evidence="12" type="ORF">BJY26_003246</name>
</gene>
<comment type="subcellular location">
    <subcellularLocation>
        <location evidence="1">Cell membrane</location>
        <topology evidence="1">Multi-pass membrane protein</topology>
    </subcellularLocation>
</comment>
<proteinExistence type="predicted"/>
<evidence type="ECO:0000256" key="6">
    <source>
        <dbReference type="ARBA" id="ARBA00022840"/>
    </source>
</evidence>
<dbReference type="PROSITE" id="PS50893">
    <property type="entry name" value="ABC_TRANSPORTER_2"/>
    <property type="match status" value="1"/>
</dbReference>
<dbReference type="SUPFAM" id="SSF90123">
    <property type="entry name" value="ABC transporter transmembrane region"/>
    <property type="match status" value="1"/>
</dbReference>
<feature type="transmembrane region" description="Helical" evidence="9">
    <location>
        <begin position="127"/>
        <end position="151"/>
    </location>
</feature>
<feature type="transmembrane region" description="Helical" evidence="9">
    <location>
        <begin position="157"/>
        <end position="180"/>
    </location>
</feature>
<reference evidence="12 13" key="1">
    <citation type="submission" date="2020-07" db="EMBL/GenBank/DDBJ databases">
        <title>Sequencing the genomes of 1000 actinobacteria strains.</title>
        <authorList>
            <person name="Klenk H.-P."/>
        </authorList>
    </citation>
    <scope>NUCLEOTIDE SEQUENCE [LARGE SCALE GENOMIC DNA]</scope>
    <source>
        <strain evidence="12 13">DSM 26341</strain>
    </source>
</reference>
<dbReference type="Pfam" id="PF00664">
    <property type="entry name" value="ABC_membrane"/>
    <property type="match status" value="1"/>
</dbReference>
<dbReference type="EMBL" id="JACBZP010000001">
    <property type="protein sequence ID" value="NYI68940.1"/>
    <property type="molecule type" value="Genomic_DNA"/>
</dbReference>
<dbReference type="PROSITE" id="PS00211">
    <property type="entry name" value="ABC_TRANSPORTER_1"/>
    <property type="match status" value="1"/>
</dbReference>
<keyword evidence="3" id="KW-1003">Cell membrane</keyword>
<evidence type="ECO:0000256" key="7">
    <source>
        <dbReference type="ARBA" id="ARBA00022989"/>
    </source>
</evidence>
<dbReference type="PANTHER" id="PTHR43394:SF1">
    <property type="entry name" value="ATP-BINDING CASSETTE SUB-FAMILY B MEMBER 10, MITOCHONDRIAL"/>
    <property type="match status" value="1"/>
</dbReference>
<dbReference type="Pfam" id="PF00005">
    <property type="entry name" value="ABC_tran"/>
    <property type="match status" value="1"/>
</dbReference>
<feature type="transmembrane region" description="Helical" evidence="9">
    <location>
        <begin position="54"/>
        <end position="78"/>
    </location>
</feature>
<evidence type="ECO:0000256" key="3">
    <source>
        <dbReference type="ARBA" id="ARBA00022475"/>
    </source>
</evidence>
<protein>
    <submittedName>
        <fullName evidence="12">ATP-binding cassette subfamily B protein</fullName>
    </submittedName>
</protein>